<dbReference type="Proteomes" id="UP000036503">
    <property type="component" value="Unassembled WGS sequence"/>
</dbReference>
<organism evidence="1 2">
    <name type="scientific">Megasphaera cerevisiae DSM 20462</name>
    <dbReference type="NCBI Taxonomy" id="1122219"/>
    <lineage>
        <taxon>Bacteria</taxon>
        <taxon>Bacillati</taxon>
        <taxon>Bacillota</taxon>
        <taxon>Negativicutes</taxon>
        <taxon>Veillonellales</taxon>
        <taxon>Veillonellaceae</taxon>
        <taxon>Megasphaera</taxon>
    </lineage>
</organism>
<protein>
    <submittedName>
        <fullName evidence="1">Uncharacterized protein</fullName>
    </submittedName>
</protein>
<comment type="caution">
    <text evidence="1">The sequence shown here is derived from an EMBL/GenBank/DDBJ whole genome shotgun (WGS) entry which is preliminary data.</text>
</comment>
<dbReference type="EMBL" id="LEKT01000016">
    <property type="protein sequence ID" value="KMO86723.1"/>
    <property type="molecule type" value="Genomic_DNA"/>
</dbReference>
<dbReference type="RefSeq" id="WP_048513993.1">
    <property type="nucleotide sequence ID" value="NZ_FUXD01000022.1"/>
</dbReference>
<reference evidence="1 2" key="1">
    <citation type="submission" date="2015-06" db="EMBL/GenBank/DDBJ databases">
        <title>Draft genome sequence of beer spoilage bacterium Megasphaera cerevisiae type strain 20462.</title>
        <authorList>
            <person name="Kutumbaka K."/>
            <person name="Pasmowitz J."/>
            <person name="Mategko J."/>
            <person name="Reyes D."/>
            <person name="Friedrich A."/>
            <person name="Han S."/>
            <person name="Martens-Habbena W."/>
            <person name="Neal-McKinney J."/>
            <person name="Janagama H.K."/>
            <person name="Nadala C."/>
            <person name="Samadpour M."/>
        </authorList>
    </citation>
    <scope>NUCLEOTIDE SEQUENCE [LARGE SCALE GENOMIC DNA]</scope>
    <source>
        <strain evidence="1 2">DSM 20462</strain>
    </source>
</reference>
<proteinExistence type="predicted"/>
<accession>A0A0J6WWX3</accession>
<sequence>MKKPYLLQISRYVFFRSSDGAQKTDFPMQGGHVGRRDWFCWSAGVGLLTSDMIDDTLNHITHSYNCMAMKRRVHNMEYHRELAVIGEKECMKYCGIWTLSWGTE</sequence>
<dbReference type="InParanoid" id="A0A0J6WWX3"/>
<dbReference type="PATRIC" id="fig|1122219.3.peg.735"/>
<evidence type="ECO:0000313" key="2">
    <source>
        <dbReference type="Proteomes" id="UP000036503"/>
    </source>
</evidence>
<evidence type="ECO:0000313" key="1">
    <source>
        <dbReference type="EMBL" id="KMO86723.1"/>
    </source>
</evidence>
<keyword evidence="2" id="KW-1185">Reference proteome</keyword>
<name>A0A0J6WWX3_9FIRM</name>
<gene>
    <name evidence="1" type="ORF">AB840_06315</name>
</gene>
<dbReference type="AlphaFoldDB" id="A0A0J6WWX3"/>